<dbReference type="GeneTree" id="ENSGT00950000182907"/>
<comment type="similarity">
    <text evidence="3 4">Belongs to the ANP32 family.</text>
</comment>
<feature type="region of interest" description="Disordered" evidence="5">
    <location>
        <begin position="129"/>
        <end position="206"/>
    </location>
</feature>
<feature type="compositionally biased region" description="Low complexity" evidence="5">
    <location>
        <begin position="35"/>
        <end position="54"/>
    </location>
</feature>
<dbReference type="PANTHER" id="PTHR11375:SF2">
    <property type="entry name" value="ACIDIC LEUCINE-RICH NUCLEAR PHOSPHOPROTEIN 32 FAMILY MEMBER B"/>
    <property type="match status" value="1"/>
</dbReference>
<name>A0A8D2I029_UROPR</name>
<dbReference type="InterPro" id="IPR045081">
    <property type="entry name" value="AN32"/>
</dbReference>
<feature type="compositionally biased region" description="Low complexity" evidence="5">
    <location>
        <begin position="171"/>
        <end position="188"/>
    </location>
</feature>
<dbReference type="GO" id="GO:0005634">
    <property type="term" value="C:nucleus"/>
    <property type="evidence" value="ECO:0007669"/>
    <property type="project" value="UniProtKB-SubCell"/>
</dbReference>
<evidence type="ECO:0000313" key="7">
    <source>
        <dbReference type="Proteomes" id="UP000694417"/>
    </source>
</evidence>
<dbReference type="Proteomes" id="UP000694417">
    <property type="component" value="Unplaced"/>
</dbReference>
<organism evidence="6 7">
    <name type="scientific">Urocitellus parryii</name>
    <name type="common">Arctic ground squirrel</name>
    <name type="synonym">Spermophilus parryii</name>
    <dbReference type="NCBI Taxonomy" id="9999"/>
    <lineage>
        <taxon>Eukaryota</taxon>
        <taxon>Metazoa</taxon>
        <taxon>Chordata</taxon>
        <taxon>Craniata</taxon>
        <taxon>Vertebrata</taxon>
        <taxon>Euteleostomi</taxon>
        <taxon>Mammalia</taxon>
        <taxon>Eutheria</taxon>
        <taxon>Euarchontoglires</taxon>
        <taxon>Glires</taxon>
        <taxon>Rodentia</taxon>
        <taxon>Sciuromorpha</taxon>
        <taxon>Sciuridae</taxon>
        <taxon>Xerinae</taxon>
        <taxon>Marmotini</taxon>
        <taxon>Urocitellus</taxon>
    </lineage>
</organism>
<reference evidence="6" key="2">
    <citation type="submission" date="2025-09" db="UniProtKB">
        <authorList>
            <consortium name="Ensembl"/>
        </authorList>
    </citation>
    <scope>IDENTIFICATION</scope>
</reference>
<keyword evidence="4" id="KW-0539">Nucleus</keyword>
<evidence type="ECO:0000256" key="4">
    <source>
        <dbReference type="RuleBase" id="RU369103"/>
    </source>
</evidence>
<evidence type="ECO:0000256" key="3">
    <source>
        <dbReference type="ARBA" id="ARBA00025777"/>
    </source>
</evidence>
<dbReference type="PANTHER" id="PTHR11375">
    <property type="entry name" value="ACIDIC LEUCINE-RICH NUCLEAR PHOSPHOPROTEIN 32"/>
    <property type="match status" value="1"/>
</dbReference>
<comment type="function">
    <text evidence="4">Multifunctional protein that is involved in the regulation of many processes.</text>
</comment>
<evidence type="ECO:0000313" key="6">
    <source>
        <dbReference type="Ensembl" id="ENSUPAP00010020606.1"/>
    </source>
</evidence>
<evidence type="ECO:0000256" key="1">
    <source>
        <dbReference type="ARBA" id="ARBA00022614"/>
    </source>
</evidence>
<evidence type="ECO:0000256" key="5">
    <source>
        <dbReference type="SAM" id="MobiDB-lite"/>
    </source>
</evidence>
<evidence type="ECO:0000256" key="2">
    <source>
        <dbReference type="ARBA" id="ARBA00022737"/>
    </source>
</evidence>
<feature type="region of interest" description="Disordered" evidence="5">
    <location>
        <begin position="1"/>
        <end position="113"/>
    </location>
</feature>
<dbReference type="AlphaFoldDB" id="A0A8D2I029"/>
<feature type="compositionally biased region" description="Gly residues" evidence="5">
    <location>
        <begin position="85"/>
        <end position="95"/>
    </location>
</feature>
<dbReference type="GO" id="GO:0042393">
    <property type="term" value="F:histone binding"/>
    <property type="evidence" value="ECO:0007669"/>
    <property type="project" value="TreeGrafter"/>
</dbReference>
<dbReference type="Ensembl" id="ENSUPAT00010023443.1">
    <property type="protein sequence ID" value="ENSUPAP00010020606.1"/>
    <property type="gene ID" value="ENSUPAG00010016319.1"/>
</dbReference>
<dbReference type="GO" id="GO:0042981">
    <property type="term" value="P:regulation of apoptotic process"/>
    <property type="evidence" value="ECO:0007669"/>
    <property type="project" value="TreeGrafter"/>
</dbReference>
<dbReference type="Gene3D" id="3.80.10.10">
    <property type="entry name" value="Ribonuclease Inhibitor"/>
    <property type="match status" value="1"/>
</dbReference>
<reference evidence="6" key="1">
    <citation type="submission" date="2025-08" db="UniProtKB">
        <authorList>
            <consortium name="Ensembl"/>
        </authorList>
    </citation>
    <scope>IDENTIFICATION</scope>
</reference>
<keyword evidence="2" id="KW-0677">Repeat</keyword>
<comment type="subcellular location">
    <subcellularLocation>
        <location evidence="4">Nucleus</location>
    </subcellularLocation>
</comment>
<keyword evidence="7" id="KW-1185">Reference proteome</keyword>
<keyword evidence="1 4" id="KW-0433">Leucine-rich repeat</keyword>
<accession>A0A8D2I029</accession>
<feature type="compositionally biased region" description="Polar residues" evidence="5">
    <location>
        <begin position="129"/>
        <end position="138"/>
    </location>
</feature>
<dbReference type="InterPro" id="IPR032675">
    <property type="entry name" value="LRR_dom_sf"/>
</dbReference>
<sequence length="392" mass="40799">MRGRAEAGPAEEPRSQSRLGPPRARPASGATRLLGSGADGSAGQASRAAPAGQRQGRRREGGSVPLKARSPLGLRGPGRARPGARSGGGAGGGGATAAPPEAKFEKKTRFPPFFKPKNKTFFPVCFTLGTPTASSRPVSSGGADHRRGGSSALPPRHGVEARGPCPGRLVPRCGRAAAPRASPGAPQRHVGGRRLPPPVSRLCPSARPWRWPRAPGLSPRAAPRPAAARFPLAGAARSAAADSSPRGRAADPLPLLKRATAAAATTRPGIGGLHPARARCGLCGRPRATLVRYGCSVCEAASDSWILSAESAPPTPRRVRELVLDNCKSNDGKIEGLTAEFVNLEFLSLINVGLISVSNLPKLPKLKKVSIFSLIQVRENQLGREKCMIFCL</sequence>
<feature type="compositionally biased region" description="Low complexity" evidence="5">
    <location>
        <begin position="68"/>
        <end position="84"/>
    </location>
</feature>
<proteinExistence type="inferred from homology"/>
<protein>
    <recommendedName>
        <fullName evidence="4">Acidic leucine-rich nuclear phosphoprotein 32 family member</fullName>
    </recommendedName>
</protein>